<protein>
    <submittedName>
        <fullName evidence="1">Uncharacterized protein</fullName>
    </submittedName>
</protein>
<dbReference type="InterPro" id="IPR032675">
    <property type="entry name" value="LRR_dom_sf"/>
</dbReference>
<dbReference type="SUPFAM" id="SSF52047">
    <property type="entry name" value="RNI-like"/>
    <property type="match status" value="1"/>
</dbReference>
<dbReference type="Proteomes" id="UP001194580">
    <property type="component" value="Unassembled WGS sequence"/>
</dbReference>
<name>A0AAD4D603_9FUNG</name>
<dbReference type="AlphaFoldDB" id="A0AAD4D603"/>
<proteinExistence type="predicted"/>
<dbReference type="Gene3D" id="3.80.10.10">
    <property type="entry name" value="Ribonuclease Inhibitor"/>
    <property type="match status" value="1"/>
</dbReference>
<gene>
    <name evidence="1" type="ORF">BGZ95_003713</name>
</gene>
<reference evidence="1" key="1">
    <citation type="journal article" date="2020" name="Fungal Divers.">
        <title>Resolving the Mortierellaceae phylogeny through synthesis of multi-gene phylogenetics and phylogenomics.</title>
        <authorList>
            <person name="Vandepol N."/>
            <person name="Liber J."/>
            <person name="Desiro A."/>
            <person name="Na H."/>
            <person name="Kennedy M."/>
            <person name="Barry K."/>
            <person name="Grigoriev I.V."/>
            <person name="Miller A.N."/>
            <person name="O'Donnell K."/>
            <person name="Stajich J.E."/>
            <person name="Bonito G."/>
        </authorList>
    </citation>
    <scope>NUCLEOTIDE SEQUENCE</scope>
    <source>
        <strain evidence="1">NRRL 28262</strain>
    </source>
</reference>
<evidence type="ECO:0000313" key="2">
    <source>
        <dbReference type="Proteomes" id="UP001194580"/>
    </source>
</evidence>
<dbReference type="EMBL" id="JAAAIL010001865">
    <property type="protein sequence ID" value="KAG0263826.1"/>
    <property type="molecule type" value="Genomic_DNA"/>
</dbReference>
<comment type="caution">
    <text evidence="1">The sequence shown here is derived from an EMBL/GenBank/DDBJ whole genome shotgun (WGS) entry which is preliminary data.</text>
</comment>
<organism evidence="1 2">
    <name type="scientific">Linnemannia exigua</name>
    <dbReference type="NCBI Taxonomy" id="604196"/>
    <lineage>
        <taxon>Eukaryota</taxon>
        <taxon>Fungi</taxon>
        <taxon>Fungi incertae sedis</taxon>
        <taxon>Mucoromycota</taxon>
        <taxon>Mortierellomycotina</taxon>
        <taxon>Mortierellomycetes</taxon>
        <taxon>Mortierellales</taxon>
        <taxon>Mortierellaceae</taxon>
        <taxon>Linnemannia</taxon>
    </lineage>
</organism>
<keyword evidence="2" id="KW-1185">Reference proteome</keyword>
<sequence>MDSACSTFFSIPELVTSVTPYLSSQDIIQLSRTTRGIRSICSPLTWQSVNLGTRTTCIRLLESPEALQAFGNHISSIRSITMRPKFSCYYLYSVWAYLNITAWPAHRAISIDALAHKEWGGMLYAPCLKILPLPPMLRLTRFVADLSSSSGDRMQPELPAYNHDKHLHQILWLVRLSRNTLTYLELCGISVGPRQLARDIARTLSELHQLRTLKMITYISRCEFETFFLSCQGSLVDFKAAFKLSGSGTNDFHHPRKGDWDFSQGPLVLRQTPLPHLKQLFIPDMTHQDMPLAIRSLLEHTPALESLSFPFFQYDEKPICKVTNELCPRLSELTFRNGGWSTLGPMIRDAIPVQQMRSLYCFNIDDPDIKAMTDTWTKHSTTLQRIEFLQANRISSQVIQAALRTCEALEVFKIASQKEEGGISLFLEHAAGCEWVCKRMRVLEITVLIEPKAKSLKYLDDPTKETWTEDEHRHWENLGKFYTQIGSLTELEILDLKTVERFSERGEPSTKYFPGLFALEDVGKGEIGYLSKWAGLVKLRELRGSVKWTVPLVMERIGKREVDWFVDHMPALRMATFVLQNNNGLIGAGPIRGYLRNLEKKRPELKFSHKA</sequence>
<evidence type="ECO:0000313" key="1">
    <source>
        <dbReference type="EMBL" id="KAG0263826.1"/>
    </source>
</evidence>
<accession>A0AAD4D603</accession>